<keyword evidence="3" id="KW-1185">Reference proteome</keyword>
<evidence type="ECO:0000256" key="1">
    <source>
        <dbReference type="SAM" id="MobiDB-lite"/>
    </source>
</evidence>
<feature type="region of interest" description="Disordered" evidence="1">
    <location>
        <begin position="122"/>
        <end position="154"/>
    </location>
</feature>
<name>A0A9Q3BTI3_9BASI</name>
<protein>
    <submittedName>
        <fullName evidence="2">Uncharacterized protein</fullName>
    </submittedName>
</protein>
<sequence length="154" mass="18015">MAFKTGKHSTTGKLPSLVEKWWNHLMLVDHLKKSLMTIHHTDKAFHDMWKRAFYTASSCIAEPKEYNKQRYDKTHKEPEVREGYKAENAVKVRLTEEFCRKHTVFPLSLIKPYHQTGDDKIPFGNKSHTPQDIVEVEGSLRPVKKEHEGQENET</sequence>
<feature type="compositionally biased region" description="Basic and acidic residues" evidence="1">
    <location>
        <begin position="143"/>
        <end position="154"/>
    </location>
</feature>
<dbReference type="EMBL" id="AVOT02002677">
    <property type="protein sequence ID" value="MBW0471157.1"/>
    <property type="molecule type" value="Genomic_DNA"/>
</dbReference>
<evidence type="ECO:0000313" key="2">
    <source>
        <dbReference type="EMBL" id="MBW0471157.1"/>
    </source>
</evidence>
<dbReference type="OrthoDB" id="4360000at2759"/>
<comment type="caution">
    <text evidence="2">The sequence shown here is derived from an EMBL/GenBank/DDBJ whole genome shotgun (WGS) entry which is preliminary data.</text>
</comment>
<dbReference type="AlphaFoldDB" id="A0A9Q3BTI3"/>
<dbReference type="Proteomes" id="UP000765509">
    <property type="component" value="Unassembled WGS sequence"/>
</dbReference>
<reference evidence="2" key="1">
    <citation type="submission" date="2021-03" db="EMBL/GenBank/DDBJ databases">
        <title>Draft genome sequence of rust myrtle Austropuccinia psidii MF-1, a brazilian biotype.</title>
        <authorList>
            <person name="Quecine M.C."/>
            <person name="Pachon D.M.R."/>
            <person name="Bonatelli M.L."/>
            <person name="Correr F.H."/>
            <person name="Franceschini L.M."/>
            <person name="Leite T.F."/>
            <person name="Margarido G.R.A."/>
            <person name="Almeida C.A."/>
            <person name="Ferrarezi J.A."/>
            <person name="Labate C.A."/>
        </authorList>
    </citation>
    <scope>NUCLEOTIDE SEQUENCE</scope>
    <source>
        <strain evidence="2">MF-1</strain>
    </source>
</reference>
<organism evidence="2 3">
    <name type="scientific">Austropuccinia psidii MF-1</name>
    <dbReference type="NCBI Taxonomy" id="1389203"/>
    <lineage>
        <taxon>Eukaryota</taxon>
        <taxon>Fungi</taxon>
        <taxon>Dikarya</taxon>
        <taxon>Basidiomycota</taxon>
        <taxon>Pucciniomycotina</taxon>
        <taxon>Pucciniomycetes</taxon>
        <taxon>Pucciniales</taxon>
        <taxon>Sphaerophragmiaceae</taxon>
        <taxon>Austropuccinia</taxon>
    </lineage>
</organism>
<gene>
    <name evidence="2" type="ORF">O181_010872</name>
</gene>
<proteinExistence type="predicted"/>
<evidence type="ECO:0000313" key="3">
    <source>
        <dbReference type="Proteomes" id="UP000765509"/>
    </source>
</evidence>
<accession>A0A9Q3BTI3</accession>